<dbReference type="OMA" id="HVEIYAF"/>
<dbReference type="GeneID" id="14921318"/>
<dbReference type="GO" id="GO:0006121">
    <property type="term" value="P:mitochondrial electron transport, succinate to ubiquinone"/>
    <property type="evidence" value="ECO:0007669"/>
    <property type="project" value="TreeGrafter"/>
</dbReference>
<evidence type="ECO:0000313" key="10">
    <source>
        <dbReference type="Proteomes" id="UP000011083"/>
    </source>
</evidence>
<protein>
    <submittedName>
        <fullName evidence="9">Succinate dehydrogenase, cytochrome b556 subunit protein</fullName>
    </submittedName>
</protein>
<evidence type="ECO:0000256" key="7">
    <source>
        <dbReference type="ARBA" id="ARBA00023136"/>
    </source>
</evidence>
<evidence type="ECO:0000256" key="3">
    <source>
        <dbReference type="ARBA" id="ARBA00022692"/>
    </source>
</evidence>
<feature type="transmembrane region" description="Helical" evidence="8">
    <location>
        <begin position="75"/>
        <end position="95"/>
    </location>
</feature>
<dbReference type="InterPro" id="IPR000701">
    <property type="entry name" value="SuccDH_FuR_B_TM-su"/>
</dbReference>
<dbReference type="Gene3D" id="1.20.1300.10">
    <property type="entry name" value="Fumarate reductase/succinate dehydrogenase, transmembrane subunit"/>
    <property type="match status" value="1"/>
</dbReference>
<evidence type="ECO:0000256" key="5">
    <source>
        <dbReference type="ARBA" id="ARBA00022989"/>
    </source>
</evidence>
<dbReference type="GO" id="GO:0046872">
    <property type="term" value="F:metal ion binding"/>
    <property type="evidence" value="ECO:0007669"/>
    <property type="project" value="UniProtKB-KW"/>
</dbReference>
<dbReference type="PANTHER" id="PTHR10978:SF5">
    <property type="entry name" value="SUCCINATE DEHYDROGENASE CYTOCHROME B560 SUBUNIT, MITOCHONDRIAL"/>
    <property type="match status" value="1"/>
</dbReference>
<evidence type="ECO:0000313" key="9">
    <source>
        <dbReference type="EMBL" id="ELR20461.1"/>
    </source>
</evidence>
<dbReference type="RefSeq" id="XP_004367486.1">
    <property type="nucleotide sequence ID" value="XM_004367429.1"/>
</dbReference>
<feature type="transmembrane region" description="Helical" evidence="8">
    <location>
        <begin position="107"/>
        <end position="129"/>
    </location>
</feature>
<accession>L8H7J9</accession>
<comment type="subcellular location">
    <subcellularLocation>
        <location evidence="1">Membrane</location>
    </subcellularLocation>
</comment>
<evidence type="ECO:0000256" key="6">
    <source>
        <dbReference type="ARBA" id="ARBA00023004"/>
    </source>
</evidence>
<keyword evidence="3 8" id="KW-0812">Transmembrane</keyword>
<keyword evidence="7 8" id="KW-0472">Membrane</keyword>
<dbReference type="InterPro" id="IPR014314">
    <property type="entry name" value="Succ_DH_cytb556"/>
</dbReference>
<dbReference type="NCBIfam" id="TIGR02970">
    <property type="entry name" value="succ_dehyd_cytB"/>
    <property type="match status" value="1"/>
</dbReference>
<dbReference type="PANTHER" id="PTHR10978">
    <property type="entry name" value="SUCCINATE DEHYDROGENASE CYTOCHROME B560 SUBUNIT"/>
    <property type="match status" value="1"/>
</dbReference>
<gene>
    <name evidence="9" type="ORF">ACA1_206000</name>
</gene>
<dbReference type="GO" id="GO:0005739">
    <property type="term" value="C:mitochondrion"/>
    <property type="evidence" value="ECO:0007669"/>
    <property type="project" value="GOC"/>
</dbReference>
<dbReference type="GO" id="GO:0016020">
    <property type="term" value="C:membrane"/>
    <property type="evidence" value="ECO:0007669"/>
    <property type="project" value="UniProtKB-SubCell"/>
</dbReference>
<dbReference type="OrthoDB" id="588261at2759"/>
<dbReference type="Proteomes" id="UP000011083">
    <property type="component" value="Unassembled WGS sequence"/>
</dbReference>
<dbReference type="EMBL" id="KB007916">
    <property type="protein sequence ID" value="ELR20461.1"/>
    <property type="molecule type" value="Genomic_DNA"/>
</dbReference>
<keyword evidence="5 8" id="KW-1133">Transmembrane helix</keyword>
<proteinExistence type="predicted"/>
<evidence type="ECO:0000256" key="1">
    <source>
        <dbReference type="ARBA" id="ARBA00004370"/>
    </source>
</evidence>
<dbReference type="GO" id="GO:0009055">
    <property type="term" value="F:electron transfer activity"/>
    <property type="evidence" value="ECO:0007669"/>
    <property type="project" value="InterPro"/>
</dbReference>
<reference evidence="9 10" key="1">
    <citation type="journal article" date="2013" name="Genome Biol.">
        <title>Genome of Acanthamoeba castellanii highlights extensive lateral gene transfer and early evolution of tyrosine kinase signaling.</title>
        <authorList>
            <person name="Clarke M."/>
            <person name="Lohan A.J."/>
            <person name="Liu B."/>
            <person name="Lagkouvardos I."/>
            <person name="Roy S."/>
            <person name="Zafar N."/>
            <person name="Bertelli C."/>
            <person name="Schilde C."/>
            <person name="Kianianmomeni A."/>
            <person name="Burglin T.R."/>
            <person name="Frech C."/>
            <person name="Turcotte B."/>
            <person name="Kopec K.O."/>
            <person name="Synnott J.M."/>
            <person name="Choo C."/>
            <person name="Paponov I."/>
            <person name="Finkler A."/>
            <person name="Soon Heng Tan C."/>
            <person name="Hutchins A.P."/>
            <person name="Weinmeier T."/>
            <person name="Rattei T."/>
            <person name="Chu J.S."/>
            <person name="Gimenez G."/>
            <person name="Irimia M."/>
            <person name="Rigden D.J."/>
            <person name="Fitzpatrick D.A."/>
            <person name="Lorenzo-Morales J."/>
            <person name="Bateman A."/>
            <person name="Chiu C.H."/>
            <person name="Tang P."/>
            <person name="Hegemann P."/>
            <person name="Fromm H."/>
            <person name="Raoult D."/>
            <person name="Greub G."/>
            <person name="Miranda-Saavedra D."/>
            <person name="Chen N."/>
            <person name="Nash P."/>
            <person name="Ginger M.L."/>
            <person name="Horn M."/>
            <person name="Schaap P."/>
            <person name="Caler L."/>
            <person name="Loftus B."/>
        </authorList>
    </citation>
    <scope>NUCLEOTIDE SEQUENCE [LARGE SCALE GENOMIC DNA]</scope>
    <source>
        <strain evidence="9 10">Neff</strain>
    </source>
</reference>
<dbReference type="SUPFAM" id="SSF81343">
    <property type="entry name" value="Fumarate reductase respiratory complex transmembrane subunits"/>
    <property type="match status" value="1"/>
</dbReference>
<dbReference type="InterPro" id="IPR034804">
    <property type="entry name" value="SQR/QFR_C/D"/>
</dbReference>
<keyword evidence="10" id="KW-1185">Reference proteome</keyword>
<dbReference type="KEGG" id="acan:ACA1_206000"/>
<keyword evidence="4" id="KW-0479">Metal-binding</keyword>
<dbReference type="CDD" id="cd03499">
    <property type="entry name" value="SQR_TypeC_SdhC"/>
    <property type="match status" value="1"/>
</dbReference>
<dbReference type="Pfam" id="PF01127">
    <property type="entry name" value="Sdh_cyt"/>
    <property type="match status" value="1"/>
</dbReference>
<organism evidence="9 10">
    <name type="scientific">Acanthamoeba castellanii (strain ATCC 30010 / Neff)</name>
    <dbReference type="NCBI Taxonomy" id="1257118"/>
    <lineage>
        <taxon>Eukaryota</taxon>
        <taxon>Amoebozoa</taxon>
        <taxon>Discosea</taxon>
        <taxon>Longamoebia</taxon>
        <taxon>Centramoebida</taxon>
        <taxon>Acanthamoebidae</taxon>
        <taxon>Acanthamoeba</taxon>
    </lineage>
</organism>
<sequence>MLRQATARTAPLFAVRGTVTGLQVLSRSPVALATRTLATLPSDASTEAKPNRPLSPHVSIYRFPLPALTSITNRATGGALTAGIYTAGALALFGAHDLPVYIDAFKAAVPLLVYPTKLLVSFPFVYHTLAGIRHLYWDYTAKGLTLPEVYTSSYALMGATALLTLGLTFYSI</sequence>
<dbReference type="AlphaFoldDB" id="L8H7J9"/>
<feature type="transmembrane region" description="Helical" evidence="8">
    <location>
        <begin position="149"/>
        <end position="170"/>
    </location>
</feature>
<evidence type="ECO:0000256" key="4">
    <source>
        <dbReference type="ARBA" id="ARBA00022723"/>
    </source>
</evidence>
<keyword evidence="6" id="KW-0408">Iron</keyword>
<keyword evidence="2" id="KW-0349">Heme</keyword>
<evidence type="ECO:0000256" key="8">
    <source>
        <dbReference type="SAM" id="Phobius"/>
    </source>
</evidence>
<dbReference type="GO" id="GO:0006099">
    <property type="term" value="P:tricarboxylic acid cycle"/>
    <property type="evidence" value="ECO:0007669"/>
    <property type="project" value="InterPro"/>
</dbReference>
<name>L8H7J9_ACACF</name>
<dbReference type="STRING" id="1257118.L8H7J9"/>
<dbReference type="VEuPathDB" id="AmoebaDB:ACA1_206000"/>
<evidence type="ECO:0000256" key="2">
    <source>
        <dbReference type="ARBA" id="ARBA00022617"/>
    </source>
</evidence>